<dbReference type="EMBL" id="CAUYUJ010017038">
    <property type="protein sequence ID" value="CAK0871129.1"/>
    <property type="molecule type" value="Genomic_DNA"/>
</dbReference>
<name>A0ABN9VDF3_9DINO</name>
<accession>A0ABN9VDF3</accession>
<gene>
    <name evidence="1" type="ORF">PCOR1329_LOCUS57058</name>
</gene>
<organism evidence="1 2">
    <name type="scientific">Prorocentrum cordatum</name>
    <dbReference type="NCBI Taxonomy" id="2364126"/>
    <lineage>
        <taxon>Eukaryota</taxon>
        <taxon>Sar</taxon>
        <taxon>Alveolata</taxon>
        <taxon>Dinophyceae</taxon>
        <taxon>Prorocentrales</taxon>
        <taxon>Prorocentraceae</taxon>
        <taxon>Prorocentrum</taxon>
    </lineage>
</organism>
<proteinExistence type="predicted"/>
<reference evidence="1" key="1">
    <citation type="submission" date="2023-10" db="EMBL/GenBank/DDBJ databases">
        <authorList>
            <person name="Chen Y."/>
            <person name="Shah S."/>
            <person name="Dougan E. K."/>
            <person name="Thang M."/>
            <person name="Chan C."/>
        </authorList>
    </citation>
    <scope>NUCLEOTIDE SEQUENCE [LARGE SCALE GENOMIC DNA]</scope>
</reference>
<protein>
    <submittedName>
        <fullName evidence="1">Uncharacterized protein</fullName>
    </submittedName>
</protein>
<dbReference type="Proteomes" id="UP001189429">
    <property type="component" value="Unassembled WGS sequence"/>
</dbReference>
<comment type="caution">
    <text evidence="1">The sequence shown here is derived from an EMBL/GenBank/DDBJ whole genome shotgun (WGS) entry which is preliminary data.</text>
</comment>
<keyword evidence="2" id="KW-1185">Reference proteome</keyword>
<sequence length="464" mass="51554">MEPDLQETGVSFQEDWVIHRHKGIITCTFFAADYDQLRSRLRSKLLEVVRANPWMLGRFKTCKTRMDCPTTVPQSSDETLLDSYGLWLPDGDAGRGDSRVSRSSPYPVLNKAVVDRLGPLDVATTLKAFKNRRPLSESSLFRFTMLRVKPEECAVLFGMSHYVGDAHTYYKILNMLGPEQKVEAMEIRRVIEGRRCQEDISASIRNVTGKQADSFNRCIPLHLVKSVLMSVFKNKGGRAGETGVFFVDNEKIAERKRAELQGIAETNASGKQSMAQFVSTSDIIASDFAVASEADVFTYVVNFRNRVSIMKSEPVPLCDDSDAGNYVVGIPYDRPSYISPVRIRESLIPRKDAPLICKSSPDSFPGLFRVIQLSCVSNWASFPLHLDGGDAKTLLHLPCLNLNMSASNYLKNAFELAYVFRATPDRLGFMVVSNSCVAAKYAKESSILGCGVLEAGAVFDNAAY</sequence>
<evidence type="ECO:0000313" key="1">
    <source>
        <dbReference type="EMBL" id="CAK0871129.1"/>
    </source>
</evidence>
<evidence type="ECO:0000313" key="2">
    <source>
        <dbReference type="Proteomes" id="UP001189429"/>
    </source>
</evidence>